<gene>
    <name evidence="7" type="ORF">VXJ25_08805</name>
</gene>
<dbReference type="Pfam" id="PF01242">
    <property type="entry name" value="PTPS"/>
    <property type="match status" value="1"/>
</dbReference>
<protein>
    <recommendedName>
        <fullName evidence="4">6-carboxy-5,6,7,8-tetrahydropterin synthase</fullName>
        <ecNumber evidence="3">4.1.2.50</ecNumber>
    </recommendedName>
    <alternativeName>
        <fullName evidence="5">Queuosine biosynthesis protein QueD</fullName>
    </alternativeName>
</protein>
<evidence type="ECO:0000313" key="7">
    <source>
        <dbReference type="EMBL" id="MEE6148077.1"/>
    </source>
</evidence>
<name>A0ABU7RBU8_9ACTN</name>
<dbReference type="EMBL" id="JAZGJQ010000012">
    <property type="protein sequence ID" value="MEE6148077.1"/>
    <property type="molecule type" value="Genomic_DNA"/>
</dbReference>
<evidence type="ECO:0000256" key="5">
    <source>
        <dbReference type="ARBA" id="ARBA00031449"/>
    </source>
</evidence>
<dbReference type="EC" id="4.1.2.50" evidence="3"/>
<evidence type="ECO:0000256" key="2">
    <source>
        <dbReference type="ARBA" id="ARBA00008900"/>
    </source>
</evidence>
<evidence type="ECO:0000256" key="4">
    <source>
        <dbReference type="ARBA" id="ARBA00018141"/>
    </source>
</evidence>
<dbReference type="RefSeq" id="WP_330958844.1">
    <property type="nucleotide sequence ID" value="NZ_JAZGJQ010000012.1"/>
</dbReference>
<evidence type="ECO:0000256" key="3">
    <source>
        <dbReference type="ARBA" id="ARBA00012982"/>
    </source>
</evidence>
<comment type="caution">
    <text evidence="7">The sequence shown here is derived from an EMBL/GenBank/DDBJ whole genome shotgun (WGS) entry which is preliminary data.</text>
</comment>
<accession>A0ABU7RBU8</accession>
<dbReference type="SUPFAM" id="SSF55620">
    <property type="entry name" value="Tetrahydrobiopterin biosynthesis enzymes-like"/>
    <property type="match status" value="1"/>
</dbReference>
<evidence type="ECO:0000256" key="1">
    <source>
        <dbReference type="ARBA" id="ARBA00005061"/>
    </source>
</evidence>
<proteinExistence type="inferred from homology"/>
<dbReference type="InterPro" id="IPR007115">
    <property type="entry name" value="6-PTP_synth/QueD"/>
</dbReference>
<evidence type="ECO:0000256" key="6">
    <source>
        <dbReference type="ARBA" id="ARBA00048807"/>
    </source>
</evidence>
<dbReference type="Proteomes" id="UP001332931">
    <property type="component" value="Unassembled WGS sequence"/>
</dbReference>
<reference evidence="7 8" key="1">
    <citation type="submission" date="2024-01" db="EMBL/GenBank/DDBJ databases">
        <title>Description of Olsenella sp. nov., isolated from pig feces.</title>
        <authorList>
            <person name="Chang Y.-H."/>
        </authorList>
    </citation>
    <scope>NUCLEOTIDE SEQUENCE [LARGE SCALE GENOMIC DNA]</scope>
    <source>
        <strain evidence="7 8">YH-ols2223</strain>
    </source>
</reference>
<keyword evidence="8" id="KW-1185">Reference proteome</keyword>
<dbReference type="InterPro" id="IPR017543">
    <property type="entry name" value="6-PTP_synth-rel_bac"/>
</dbReference>
<evidence type="ECO:0000313" key="8">
    <source>
        <dbReference type="Proteomes" id="UP001332931"/>
    </source>
</evidence>
<dbReference type="Gene3D" id="3.30.479.10">
    <property type="entry name" value="6-pyruvoyl tetrahydropterin synthase/QueD"/>
    <property type="match status" value="1"/>
</dbReference>
<organism evidence="7 8">
    <name type="scientific">Olsenella absiana</name>
    <dbReference type="NCBI Taxonomy" id="3115222"/>
    <lineage>
        <taxon>Bacteria</taxon>
        <taxon>Bacillati</taxon>
        <taxon>Actinomycetota</taxon>
        <taxon>Coriobacteriia</taxon>
        <taxon>Coriobacteriales</taxon>
        <taxon>Atopobiaceae</taxon>
        <taxon>Olsenella</taxon>
    </lineage>
</organism>
<dbReference type="InterPro" id="IPR038418">
    <property type="entry name" value="6-PTP_synth/QueD_sf"/>
</dbReference>
<dbReference type="NCBIfam" id="TIGR03112">
    <property type="entry name" value="6_pyr_pter_rel"/>
    <property type="match status" value="1"/>
</dbReference>
<sequence length="159" mass="17968">METNSLEYDRSYILKFYLNARHFLTDGSYVGETHPHTWEFTLTIKVSGLRFVRFNVFEEGIDACLAPYRNKVLNEEPPFDVVSPTLENLVEEFAKNFYAVIEKAGGSLVRVEGSESPARTYAVDIRPRQANSGPTDADVDRIVGDVVDEMLAADEERAK</sequence>
<comment type="catalytic activity">
    <reaction evidence="6">
        <text>7,8-dihydroneopterin 3'-triphosphate + H2O = 6-carboxy-5,6,7,8-tetrahydropterin + triphosphate + acetaldehyde + 2 H(+)</text>
        <dbReference type="Rhea" id="RHEA:27966"/>
        <dbReference type="ChEBI" id="CHEBI:15343"/>
        <dbReference type="ChEBI" id="CHEBI:15377"/>
        <dbReference type="ChEBI" id="CHEBI:15378"/>
        <dbReference type="ChEBI" id="CHEBI:18036"/>
        <dbReference type="ChEBI" id="CHEBI:58462"/>
        <dbReference type="ChEBI" id="CHEBI:61032"/>
        <dbReference type="EC" id="4.1.2.50"/>
    </reaction>
</comment>
<comment type="similarity">
    <text evidence="2">Belongs to the PTPS family. QueD subfamily.</text>
</comment>
<comment type="pathway">
    <text evidence="1">Purine metabolism; 7-cyano-7-deazaguanine biosynthesis.</text>
</comment>